<proteinExistence type="predicted"/>
<dbReference type="SMART" id="SM00448">
    <property type="entry name" value="REC"/>
    <property type="match status" value="1"/>
</dbReference>
<evidence type="ECO:0000256" key="1">
    <source>
        <dbReference type="PROSITE-ProRule" id="PRU00169"/>
    </source>
</evidence>
<dbReference type="Gene3D" id="2.40.50.1020">
    <property type="entry name" value="LytTr DNA-binding domain"/>
    <property type="match status" value="1"/>
</dbReference>
<protein>
    <submittedName>
        <fullName evidence="4">LytTR family DNA-binding domain-containing protein</fullName>
    </submittedName>
</protein>
<dbReference type="Gene3D" id="3.40.50.2300">
    <property type="match status" value="1"/>
</dbReference>
<dbReference type="RefSeq" id="WP_317491110.1">
    <property type="nucleotide sequence ID" value="NZ_CP136051.1"/>
</dbReference>
<evidence type="ECO:0000259" key="2">
    <source>
        <dbReference type="PROSITE" id="PS50110"/>
    </source>
</evidence>
<dbReference type="InterPro" id="IPR046947">
    <property type="entry name" value="LytR-like"/>
</dbReference>
<dbReference type="Pfam" id="PF00072">
    <property type="entry name" value="Response_reg"/>
    <property type="match status" value="1"/>
</dbReference>
<dbReference type="SUPFAM" id="SSF52172">
    <property type="entry name" value="CheY-like"/>
    <property type="match status" value="1"/>
</dbReference>
<evidence type="ECO:0000313" key="4">
    <source>
        <dbReference type="EMBL" id="WOK08470.1"/>
    </source>
</evidence>
<sequence>MKKIRCLIVDDEPLALNLIEGYVEKTPFLELAGKCSSAYEALEKIAAEKIDLLFLDIQMPGLTGMELSRSLKNGPKVVFTTAFEEYALEGFKVDAIDYLLKPFNYEEFLKSANKAREWISVASGGSSETDPNALFVKSEYKLVKIDLKKVLYIEGLKDYAKIFLQDQTRPVMTLMSLKSLEEQLPSQQFMRIHRSFIVRLDRIDLIERNKVVIGQVGITIADAYKETFQAYLNKKSVK</sequence>
<dbReference type="SMART" id="SM00850">
    <property type="entry name" value="LytTR"/>
    <property type="match status" value="1"/>
</dbReference>
<organism evidence="4 5">
    <name type="scientific">Imperialibacter roseus</name>
    <dbReference type="NCBI Taxonomy" id="1324217"/>
    <lineage>
        <taxon>Bacteria</taxon>
        <taxon>Pseudomonadati</taxon>
        <taxon>Bacteroidota</taxon>
        <taxon>Cytophagia</taxon>
        <taxon>Cytophagales</taxon>
        <taxon>Flammeovirgaceae</taxon>
        <taxon>Imperialibacter</taxon>
    </lineage>
</organism>
<name>A0ABZ0IX10_9BACT</name>
<dbReference type="InterPro" id="IPR001789">
    <property type="entry name" value="Sig_transdc_resp-reg_receiver"/>
</dbReference>
<feature type="modified residue" description="4-aspartylphosphate" evidence="1">
    <location>
        <position position="56"/>
    </location>
</feature>
<feature type="domain" description="Response regulatory" evidence="2">
    <location>
        <begin position="5"/>
        <end position="116"/>
    </location>
</feature>
<dbReference type="InterPro" id="IPR007492">
    <property type="entry name" value="LytTR_DNA-bd_dom"/>
</dbReference>
<keyword evidence="1" id="KW-0597">Phosphoprotein</keyword>
<dbReference type="PANTHER" id="PTHR37299:SF1">
    <property type="entry name" value="STAGE 0 SPORULATION PROTEIN A HOMOLOG"/>
    <property type="match status" value="1"/>
</dbReference>
<reference evidence="4 5" key="1">
    <citation type="journal article" date="2023" name="Microbiol. Resour. Announc.">
        <title>Complete Genome Sequence of Imperialibacter roseus strain P4T.</title>
        <authorList>
            <person name="Tizabi D.R."/>
            <person name="Bachvaroff T."/>
            <person name="Hill R.T."/>
        </authorList>
    </citation>
    <scope>NUCLEOTIDE SEQUENCE [LARGE SCALE GENOMIC DNA]</scope>
    <source>
        <strain evidence="4 5">P4T</strain>
    </source>
</reference>
<dbReference type="Proteomes" id="UP001302349">
    <property type="component" value="Chromosome"/>
</dbReference>
<dbReference type="PROSITE" id="PS50930">
    <property type="entry name" value="HTH_LYTTR"/>
    <property type="match status" value="1"/>
</dbReference>
<dbReference type="PANTHER" id="PTHR37299">
    <property type="entry name" value="TRANSCRIPTIONAL REGULATOR-RELATED"/>
    <property type="match status" value="1"/>
</dbReference>
<keyword evidence="4" id="KW-0238">DNA-binding</keyword>
<feature type="domain" description="HTH LytTR-type" evidence="3">
    <location>
        <begin position="134"/>
        <end position="208"/>
    </location>
</feature>
<dbReference type="PROSITE" id="PS50110">
    <property type="entry name" value="RESPONSE_REGULATORY"/>
    <property type="match status" value="1"/>
</dbReference>
<dbReference type="Pfam" id="PF04397">
    <property type="entry name" value="LytTR"/>
    <property type="match status" value="1"/>
</dbReference>
<evidence type="ECO:0000259" key="3">
    <source>
        <dbReference type="PROSITE" id="PS50930"/>
    </source>
</evidence>
<accession>A0ABZ0IX10</accession>
<gene>
    <name evidence="4" type="ORF">RT717_07440</name>
</gene>
<keyword evidence="5" id="KW-1185">Reference proteome</keyword>
<evidence type="ECO:0000313" key="5">
    <source>
        <dbReference type="Proteomes" id="UP001302349"/>
    </source>
</evidence>
<dbReference type="EMBL" id="CP136051">
    <property type="protein sequence ID" value="WOK08470.1"/>
    <property type="molecule type" value="Genomic_DNA"/>
</dbReference>
<dbReference type="GO" id="GO:0003677">
    <property type="term" value="F:DNA binding"/>
    <property type="evidence" value="ECO:0007669"/>
    <property type="project" value="UniProtKB-KW"/>
</dbReference>
<dbReference type="InterPro" id="IPR011006">
    <property type="entry name" value="CheY-like_superfamily"/>
</dbReference>